<protein>
    <recommendedName>
        <fullName evidence="11">Solute carrier family 23 member 2</fullName>
    </recommendedName>
</protein>
<evidence type="ECO:0000256" key="7">
    <source>
        <dbReference type="SAM" id="MobiDB-lite"/>
    </source>
</evidence>
<feature type="region of interest" description="Disordered" evidence="7">
    <location>
        <begin position="1"/>
        <end position="35"/>
    </location>
</feature>
<gene>
    <name evidence="9" type="ORF">C7M84_024386</name>
</gene>
<dbReference type="EMBL" id="QCYY01000822">
    <property type="protein sequence ID" value="ROT82427.1"/>
    <property type="molecule type" value="Genomic_DNA"/>
</dbReference>
<keyword evidence="5 8" id="KW-1133">Transmembrane helix</keyword>
<feature type="transmembrane region" description="Helical" evidence="8">
    <location>
        <begin position="442"/>
        <end position="460"/>
    </location>
</feature>
<dbReference type="PANTHER" id="PTHR11119">
    <property type="entry name" value="XANTHINE-URACIL / VITAMIN C PERMEASE FAMILY MEMBER"/>
    <property type="match status" value="1"/>
</dbReference>
<feature type="compositionally biased region" description="Basic and acidic residues" evidence="7">
    <location>
        <begin position="25"/>
        <end position="35"/>
    </location>
</feature>
<dbReference type="Proteomes" id="UP000283509">
    <property type="component" value="Unassembled WGS sequence"/>
</dbReference>
<evidence type="ECO:0000256" key="2">
    <source>
        <dbReference type="ARBA" id="ARBA00008821"/>
    </source>
</evidence>
<evidence type="ECO:0000256" key="3">
    <source>
        <dbReference type="ARBA" id="ARBA00022448"/>
    </source>
</evidence>
<keyword evidence="4 8" id="KW-0812">Transmembrane</keyword>
<proteinExistence type="inferred from homology"/>
<dbReference type="GO" id="GO:0005886">
    <property type="term" value="C:plasma membrane"/>
    <property type="evidence" value="ECO:0007669"/>
    <property type="project" value="UniProtKB-ARBA"/>
</dbReference>
<feature type="transmembrane region" description="Helical" evidence="8">
    <location>
        <begin position="150"/>
        <end position="178"/>
    </location>
</feature>
<feature type="transmembrane region" description="Helical" evidence="8">
    <location>
        <begin position="58"/>
        <end position="81"/>
    </location>
</feature>
<reference evidence="9 10" key="2">
    <citation type="submission" date="2019-01" db="EMBL/GenBank/DDBJ databases">
        <title>The decoding of complex shrimp genome reveals the adaptation for benthos swimmer, frequently molting mechanism and breeding impact on genome.</title>
        <authorList>
            <person name="Sun Y."/>
            <person name="Gao Y."/>
            <person name="Yu Y."/>
        </authorList>
    </citation>
    <scope>NUCLEOTIDE SEQUENCE [LARGE SCALE GENOMIC DNA]</scope>
    <source>
        <tissue evidence="9">Muscle</tissue>
    </source>
</reference>
<organism evidence="9 10">
    <name type="scientific">Penaeus vannamei</name>
    <name type="common">Whiteleg shrimp</name>
    <name type="synonym">Litopenaeus vannamei</name>
    <dbReference type="NCBI Taxonomy" id="6689"/>
    <lineage>
        <taxon>Eukaryota</taxon>
        <taxon>Metazoa</taxon>
        <taxon>Ecdysozoa</taxon>
        <taxon>Arthropoda</taxon>
        <taxon>Crustacea</taxon>
        <taxon>Multicrustacea</taxon>
        <taxon>Malacostraca</taxon>
        <taxon>Eumalacostraca</taxon>
        <taxon>Eucarida</taxon>
        <taxon>Decapoda</taxon>
        <taxon>Dendrobranchiata</taxon>
        <taxon>Penaeoidea</taxon>
        <taxon>Penaeidae</taxon>
        <taxon>Penaeus</taxon>
    </lineage>
</organism>
<dbReference type="GO" id="GO:0022857">
    <property type="term" value="F:transmembrane transporter activity"/>
    <property type="evidence" value="ECO:0007669"/>
    <property type="project" value="InterPro"/>
</dbReference>
<evidence type="ECO:0000256" key="8">
    <source>
        <dbReference type="SAM" id="Phobius"/>
    </source>
</evidence>
<evidence type="ECO:0000256" key="4">
    <source>
        <dbReference type="ARBA" id="ARBA00022692"/>
    </source>
</evidence>
<dbReference type="OrthoDB" id="1641903at2759"/>
<evidence type="ECO:0000256" key="1">
    <source>
        <dbReference type="ARBA" id="ARBA00004141"/>
    </source>
</evidence>
<feature type="transmembrane region" description="Helical" evidence="8">
    <location>
        <begin position="239"/>
        <end position="267"/>
    </location>
</feature>
<name>A0A3R7PTT9_PENVA</name>
<evidence type="ECO:0000313" key="10">
    <source>
        <dbReference type="Proteomes" id="UP000283509"/>
    </source>
</evidence>
<dbReference type="InterPro" id="IPR006042">
    <property type="entry name" value="Xan_ur_permease"/>
</dbReference>
<reference evidence="9 10" key="1">
    <citation type="submission" date="2018-04" db="EMBL/GenBank/DDBJ databases">
        <authorList>
            <person name="Zhang X."/>
            <person name="Yuan J."/>
            <person name="Li F."/>
            <person name="Xiang J."/>
        </authorList>
    </citation>
    <scope>NUCLEOTIDE SEQUENCE [LARGE SCALE GENOMIC DNA]</scope>
    <source>
        <tissue evidence="9">Muscle</tissue>
    </source>
</reference>
<evidence type="ECO:0000256" key="5">
    <source>
        <dbReference type="ARBA" id="ARBA00022989"/>
    </source>
</evidence>
<evidence type="ECO:0000313" key="9">
    <source>
        <dbReference type="EMBL" id="ROT82427.1"/>
    </source>
</evidence>
<comment type="caution">
    <text evidence="9">The sequence shown here is derived from an EMBL/GenBank/DDBJ whole genome shotgun (WGS) entry which is preliminary data.</text>
</comment>
<feature type="transmembrane region" description="Helical" evidence="8">
    <location>
        <begin position="480"/>
        <end position="500"/>
    </location>
</feature>
<dbReference type="STRING" id="6689.A0A3R7PTT9"/>
<comment type="subcellular location">
    <subcellularLocation>
        <location evidence="1">Membrane</location>
        <topology evidence="1">Multi-pass membrane protein</topology>
    </subcellularLocation>
</comment>
<feature type="transmembrane region" description="Helical" evidence="8">
    <location>
        <begin position="198"/>
        <end position="218"/>
    </location>
</feature>
<sequence length="569" mass="60214">MVVNPAFETEEAATPGGGGGSQEAPDTKEGDEAEPRPSDLLFRVDEAPPWSMCLLLGLQHYLTMATSSIAIPFILVGLLCIEEADPPKDTSSPPSSSLPIVQGGTTSYLIPTIAIISTRYEACEALPEDLTEAQRREVWQERMREIQGTIAVSAVVQVLVGFTGLIGLLIGWITPLVITPTVTLVGLSLSEVAAQKAALHWGISGTTMVLMVLFSQYLREVGIPLPTYSRAKGLASARLYVFKLFPVLLAVLASWALCAVLTSAGAIPEGSRARSDAATGLVAKSPWFRIPYPGQWGLPTVTLAGVLGMLAGVFASVVESVGDYYVCARLAGAPPPPIHAVNRGIGTEGLGCLLAGIWGTGNGSTSYAENIGVIGVTKVGSRRVVQYAAVYMIVFGMLGKIGAIFASIPEPVVGGVFCIIFGMVAAVGLSSLQFVDLNSSRNLFILGVSIFIGLALPKWLQTSPGAIQTGSVILDQLLSVLLQTSMFVGGFLGFLLDNTIPGTPEERGLLKWKAQMEVSSSDALGGRAFTCYDLPFGMDAVRRASWTSRLPFSPTFKGFARRRASQQDP</sequence>
<dbReference type="InterPro" id="IPR006043">
    <property type="entry name" value="NCS2"/>
</dbReference>
<dbReference type="Pfam" id="PF00860">
    <property type="entry name" value="Xan_ur_permease"/>
    <property type="match status" value="1"/>
</dbReference>
<comment type="similarity">
    <text evidence="2">Belongs to the nucleobase:cation symporter-2 (NCS2) (TC 2.A.40) family.</text>
</comment>
<keyword evidence="10" id="KW-1185">Reference proteome</keyword>
<dbReference type="AlphaFoldDB" id="A0A3R7PTT9"/>
<evidence type="ECO:0000256" key="6">
    <source>
        <dbReference type="ARBA" id="ARBA00023136"/>
    </source>
</evidence>
<feature type="transmembrane region" description="Helical" evidence="8">
    <location>
        <begin position="388"/>
        <end position="408"/>
    </location>
</feature>
<feature type="transmembrane region" description="Helical" evidence="8">
    <location>
        <begin position="414"/>
        <end position="435"/>
    </location>
</feature>
<accession>A0A3R7PTT9</accession>
<feature type="transmembrane region" description="Helical" evidence="8">
    <location>
        <begin position="296"/>
        <end position="318"/>
    </location>
</feature>
<keyword evidence="6 8" id="KW-0472">Membrane</keyword>
<keyword evidence="3" id="KW-0813">Transport</keyword>
<evidence type="ECO:0008006" key="11">
    <source>
        <dbReference type="Google" id="ProtNLM"/>
    </source>
</evidence>
<dbReference type="PROSITE" id="PS01116">
    <property type="entry name" value="XANTH_URACIL_PERMASE"/>
    <property type="match status" value="1"/>
</dbReference>